<evidence type="ECO:0000256" key="1">
    <source>
        <dbReference type="SAM" id="MobiDB-lite"/>
    </source>
</evidence>
<protein>
    <submittedName>
        <fullName evidence="3">Uncharacterized protein</fullName>
    </submittedName>
</protein>
<feature type="region of interest" description="Disordered" evidence="1">
    <location>
        <begin position="34"/>
        <end position="63"/>
    </location>
</feature>
<feature type="compositionally biased region" description="Low complexity" evidence="1">
    <location>
        <begin position="579"/>
        <end position="614"/>
    </location>
</feature>
<dbReference type="EMBL" id="JBBPDW010000031">
    <property type="protein sequence ID" value="KAK7537981.1"/>
    <property type="molecule type" value="Genomic_DNA"/>
</dbReference>
<feature type="compositionally biased region" description="Low complexity" evidence="1">
    <location>
        <begin position="252"/>
        <end position="267"/>
    </location>
</feature>
<keyword evidence="4" id="KW-1185">Reference proteome</keyword>
<feature type="region of interest" description="Disordered" evidence="1">
    <location>
        <begin position="766"/>
        <end position="785"/>
    </location>
</feature>
<feature type="region of interest" description="Disordered" evidence="1">
    <location>
        <begin position="490"/>
        <end position="614"/>
    </location>
</feature>
<proteinExistence type="predicted"/>
<evidence type="ECO:0000256" key="2">
    <source>
        <dbReference type="SAM" id="SignalP"/>
    </source>
</evidence>
<evidence type="ECO:0000313" key="4">
    <source>
        <dbReference type="Proteomes" id="UP001365128"/>
    </source>
</evidence>
<gene>
    <name evidence="3" type="ORF">IWX46DRAFT_664552</name>
</gene>
<accession>A0ABR1LS23</accession>
<comment type="caution">
    <text evidence="3">The sequence shown here is derived from an EMBL/GenBank/DDBJ whole genome shotgun (WGS) entry which is preliminary data.</text>
</comment>
<organism evidence="3 4">
    <name type="scientific">Phyllosticta citricarpa</name>
    <dbReference type="NCBI Taxonomy" id="55181"/>
    <lineage>
        <taxon>Eukaryota</taxon>
        <taxon>Fungi</taxon>
        <taxon>Dikarya</taxon>
        <taxon>Ascomycota</taxon>
        <taxon>Pezizomycotina</taxon>
        <taxon>Dothideomycetes</taxon>
        <taxon>Dothideomycetes incertae sedis</taxon>
        <taxon>Botryosphaeriales</taxon>
        <taxon>Phyllostictaceae</taxon>
        <taxon>Phyllosticta</taxon>
    </lineage>
</organism>
<reference evidence="3 4" key="1">
    <citation type="submission" date="2024-04" db="EMBL/GenBank/DDBJ databases">
        <title>Phyllosticta paracitricarpa is synonymous to the EU quarantine fungus P. citricarpa based on phylogenomic analyses.</title>
        <authorList>
            <consortium name="Lawrence Berkeley National Laboratory"/>
            <person name="Van Ingen-Buijs V.A."/>
            <person name="Van Westerhoven A.C."/>
            <person name="Haridas S."/>
            <person name="Skiadas P."/>
            <person name="Martin F."/>
            <person name="Groenewald J.Z."/>
            <person name="Crous P.W."/>
            <person name="Seidl M.F."/>
        </authorList>
    </citation>
    <scope>NUCLEOTIDE SEQUENCE [LARGE SCALE GENOMIC DNA]</scope>
    <source>
        <strain evidence="3 4">CBS 122670</strain>
    </source>
</reference>
<name>A0ABR1LS23_9PEZI</name>
<feature type="region of interest" description="Disordered" evidence="1">
    <location>
        <begin position="252"/>
        <end position="274"/>
    </location>
</feature>
<feature type="compositionally biased region" description="Low complexity" evidence="1">
    <location>
        <begin position="675"/>
        <end position="691"/>
    </location>
</feature>
<feature type="compositionally biased region" description="Low complexity" evidence="1">
    <location>
        <begin position="508"/>
        <end position="518"/>
    </location>
</feature>
<evidence type="ECO:0000313" key="3">
    <source>
        <dbReference type="EMBL" id="KAK7537981.1"/>
    </source>
</evidence>
<feature type="chain" id="PRO_5047207178" evidence="2">
    <location>
        <begin position="19"/>
        <end position="1102"/>
    </location>
</feature>
<feature type="compositionally biased region" description="Polar residues" evidence="1">
    <location>
        <begin position="692"/>
        <end position="705"/>
    </location>
</feature>
<feature type="region of interest" description="Disordered" evidence="1">
    <location>
        <begin position="810"/>
        <end position="832"/>
    </location>
</feature>
<sequence>MRAFTFALLALSLRDCRPDRTIISTQIVTRTKTFTSTSTYPKPPSQVNNQPRPTYAPPTTSSSSSIATIIHTESVTILVSKCSSAISASASRSSSHSTTKITMQTGTFWSTICSSISTATNSPGSITEISVSTTTKTIDQNMTATIMSPSTTTKTLYSNTTKSLAASTTTASIFLSNLIKSIDSQTSLSPDTSTTSPDENITTRTMSLSITTETLYLNKTQTMTSIPTLTSTTRVLRTFTTTNLTTATAVLPSPAASTPAPSTTVTSNSQIPPSSPSPFCTGQCTVAAATINLIVWPDQTAETRQVISGTPITSVKAGITLTYPSVYFSLQSMSAYEICGSGTRTVGPETALPTFFPFDPKDISTITWTSWSSTFTKTEDGTTYEWWTASWSTITKSFDFTQLASCRQGTYGYSFPAISVTSAASGSYFTGASTGISSVFWPPCSPIFAIPTKITNFVPAWSTCTPNAPNGWFDPTISWTPLDGEITGPYGSATEMSASGTAVPELNTETTTTMSTSSRSHRTTPQASASLSESTPSIASVTSSSPTVSGSRPSETLNSDTSTSETASTMRKPTPTCGTSSSNSSNSQHVSVSRTSAGPSSQSPTSSTSTIKTSKYSSIPFPCSPASPTSDISITSLPSILTRSTSSSSSTHSSNSSFSYSTSASTFLYTTPATSLSGSTSSTPFPSTKSSNEVVPSSHSPQFPTSPVDPLYTLSIFRTSASPAQGSAPNSSDITATPFISSTLPSSTAPFQSTFFANSSTSSTPSCLTQPSSSGPLSQSSSPSILSMPLSPSISYSSASFPQTSSSSLASTSTSLTAAPSSAAPSRNTSSSGARRLFPFPFLHSQIFNILDWAPAAKLVGSTLTQALEAPDLHARRHLLLHVGRDVDVPDVFREHAEVGRERVADPAVPVDRPLAALEVQFQLEFDGDGAALVSDEFVYFSQAACRSCKSDEDGEAVRALHYWAPKVLADDDEIFVRLGRTGIPARESALRLALQFRRPVLARGRQRGSGVVLIAVVWADSPVQGARRSRLDAIGRRDLAVFILDVDVVGIYLEIKGVVRHCESLESVRFMYAGMLADKGWGLVCTWSKAEGESLLGVEAT</sequence>
<feature type="signal peptide" evidence="2">
    <location>
        <begin position="1"/>
        <end position="18"/>
    </location>
</feature>
<dbReference type="Proteomes" id="UP001365128">
    <property type="component" value="Unassembled WGS sequence"/>
</dbReference>
<feature type="compositionally biased region" description="Polar residues" evidence="1">
    <location>
        <begin position="555"/>
        <end position="571"/>
    </location>
</feature>
<feature type="region of interest" description="Disordered" evidence="1">
    <location>
        <begin position="675"/>
        <end position="706"/>
    </location>
</feature>
<feature type="compositionally biased region" description="Low complexity" evidence="1">
    <location>
        <begin position="532"/>
        <end position="554"/>
    </location>
</feature>
<keyword evidence="2" id="KW-0732">Signal</keyword>